<evidence type="ECO:0000313" key="2">
    <source>
        <dbReference type="Proteomes" id="UP000053820"/>
    </source>
</evidence>
<gene>
    <name evidence="1" type="ORF">HYDPIDRAFT_33102</name>
</gene>
<dbReference type="OrthoDB" id="2634326at2759"/>
<reference evidence="1 2" key="1">
    <citation type="submission" date="2014-04" db="EMBL/GenBank/DDBJ databases">
        <title>Evolutionary Origins and Diversification of the Mycorrhizal Mutualists.</title>
        <authorList>
            <consortium name="DOE Joint Genome Institute"/>
            <consortium name="Mycorrhizal Genomics Consortium"/>
            <person name="Kohler A."/>
            <person name="Kuo A."/>
            <person name="Nagy L.G."/>
            <person name="Floudas D."/>
            <person name="Copeland A."/>
            <person name="Barry K.W."/>
            <person name="Cichocki N."/>
            <person name="Veneault-Fourrey C."/>
            <person name="LaButti K."/>
            <person name="Lindquist E.A."/>
            <person name="Lipzen A."/>
            <person name="Lundell T."/>
            <person name="Morin E."/>
            <person name="Murat C."/>
            <person name="Riley R."/>
            <person name="Ohm R."/>
            <person name="Sun H."/>
            <person name="Tunlid A."/>
            <person name="Henrissat B."/>
            <person name="Grigoriev I.V."/>
            <person name="Hibbett D.S."/>
            <person name="Martin F."/>
        </authorList>
    </citation>
    <scope>NUCLEOTIDE SEQUENCE [LARGE SCALE GENOMIC DNA]</scope>
    <source>
        <strain evidence="1 2">MD-312</strain>
    </source>
</reference>
<organism evidence="1 2">
    <name type="scientific">Hydnomerulius pinastri MD-312</name>
    <dbReference type="NCBI Taxonomy" id="994086"/>
    <lineage>
        <taxon>Eukaryota</taxon>
        <taxon>Fungi</taxon>
        <taxon>Dikarya</taxon>
        <taxon>Basidiomycota</taxon>
        <taxon>Agaricomycotina</taxon>
        <taxon>Agaricomycetes</taxon>
        <taxon>Agaricomycetidae</taxon>
        <taxon>Boletales</taxon>
        <taxon>Boletales incertae sedis</taxon>
        <taxon>Leucogyrophana</taxon>
    </lineage>
</organism>
<keyword evidence="2" id="KW-1185">Reference proteome</keyword>
<name>A0A0C9V2T8_9AGAM</name>
<dbReference type="Proteomes" id="UP000053820">
    <property type="component" value="Unassembled WGS sequence"/>
</dbReference>
<dbReference type="AlphaFoldDB" id="A0A0C9V2T8"/>
<dbReference type="HOGENOM" id="CLU_046162_3_0_1"/>
<proteinExistence type="predicted"/>
<sequence>MFGGALGDVPAGASTWAGDRTVGFRGTAVQISSLADPSLPLVRAILWELAELSFRSDLLAVDKAIILQLWDENSAEREATYNAIFPSEVVGGTWDAPLPTSHVGLFIGRFSDPAVIGYANAFQRLMSVWPDAPVWFSEPLVVSMPERDINRKAFGMMLFYVETFFFSTGRPPVVPRQYPGSWGA</sequence>
<accession>A0A0C9V2T8</accession>
<dbReference type="EMBL" id="KN839885">
    <property type="protein sequence ID" value="KIJ59574.1"/>
    <property type="molecule type" value="Genomic_DNA"/>
</dbReference>
<protein>
    <submittedName>
        <fullName evidence="1">Unplaced genomic scaffold scaffold_51, whole genome shotgun sequence</fullName>
    </submittedName>
</protein>
<evidence type="ECO:0000313" key="1">
    <source>
        <dbReference type="EMBL" id="KIJ59574.1"/>
    </source>
</evidence>